<feature type="compositionally biased region" description="Basic and acidic residues" evidence="1">
    <location>
        <begin position="126"/>
        <end position="135"/>
    </location>
</feature>
<evidence type="ECO:0000313" key="3">
    <source>
        <dbReference type="Proteomes" id="UP000004358"/>
    </source>
</evidence>
<feature type="region of interest" description="Disordered" evidence="1">
    <location>
        <begin position="116"/>
        <end position="135"/>
    </location>
</feature>
<dbReference type="HOGENOM" id="CLU_113730_3_0_0"/>
<accession>A3ZZ02</accession>
<proteinExistence type="predicted"/>
<dbReference type="PROSITE" id="PS51257">
    <property type="entry name" value="PROKAR_LIPOPROTEIN"/>
    <property type="match status" value="1"/>
</dbReference>
<comment type="caution">
    <text evidence="2">The sequence shown here is derived from an EMBL/GenBank/DDBJ whole genome shotgun (WGS) entry which is preliminary data.</text>
</comment>
<sequence length="135" mass="14565">MKTFLLTAAVLLTAVGCGSGDPNQIPVRGSVSYQGQPIDDGFVRFVPSPGVNAPVRVAQIIDGSYELEGRFALSPGAYKIEIEGFEGEDMPLSEPGQVVEQRRQILPAQYNAKSKIDPLTVSQGDSPRELDFELN</sequence>
<evidence type="ECO:0000256" key="1">
    <source>
        <dbReference type="SAM" id="MobiDB-lite"/>
    </source>
</evidence>
<dbReference type="Proteomes" id="UP000004358">
    <property type="component" value="Unassembled WGS sequence"/>
</dbReference>
<dbReference type="eggNOG" id="ENOG50348MF">
    <property type="taxonomic scope" value="Bacteria"/>
</dbReference>
<name>A3ZZ02_9BACT</name>
<gene>
    <name evidence="2" type="ORF">DSM3645_18561</name>
</gene>
<evidence type="ECO:0008006" key="4">
    <source>
        <dbReference type="Google" id="ProtNLM"/>
    </source>
</evidence>
<reference evidence="2 3" key="1">
    <citation type="submission" date="2006-02" db="EMBL/GenBank/DDBJ databases">
        <authorList>
            <person name="Amann R."/>
            <person name="Ferriera S."/>
            <person name="Johnson J."/>
            <person name="Kravitz S."/>
            <person name="Halpern A."/>
            <person name="Remington K."/>
            <person name="Beeson K."/>
            <person name="Tran B."/>
            <person name="Rogers Y.-H."/>
            <person name="Friedman R."/>
            <person name="Venter J.C."/>
        </authorList>
    </citation>
    <scope>NUCLEOTIDE SEQUENCE [LARGE SCALE GENOMIC DNA]</scope>
    <source>
        <strain evidence="2 3">DSM 3645</strain>
    </source>
</reference>
<dbReference type="AlphaFoldDB" id="A3ZZ02"/>
<protein>
    <recommendedName>
        <fullName evidence="4">Carboxypeptidase regulatory-like domain-containing protein</fullName>
    </recommendedName>
</protein>
<dbReference type="STRING" id="314230.DSM3645_18561"/>
<dbReference type="EMBL" id="AANZ01000022">
    <property type="protein sequence ID" value="EAQ78367.1"/>
    <property type="molecule type" value="Genomic_DNA"/>
</dbReference>
<dbReference type="OrthoDB" id="286899at2"/>
<evidence type="ECO:0000313" key="2">
    <source>
        <dbReference type="EMBL" id="EAQ78367.1"/>
    </source>
</evidence>
<organism evidence="2 3">
    <name type="scientific">Blastopirellula marina DSM 3645</name>
    <dbReference type="NCBI Taxonomy" id="314230"/>
    <lineage>
        <taxon>Bacteria</taxon>
        <taxon>Pseudomonadati</taxon>
        <taxon>Planctomycetota</taxon>
        <taxon>Planctomycetia</taxon>
        <taxon>Pirellulales</taxon>
        <taxon>Pirellulaceae</taxon>
        <taxon>Blastopirellula</taxon>
    </lineage>
</organism>
<dbReference type="RefSeq" id="WP_002651609.1">
    <property type="nucleotide sequence ID" value="NZ_CH672376.1"/>
</dbReference>